<dbReference type="InterPro" id="IPR014729">
    <property type="entry name" value="Rossmann-like_a/b/a_fold"/>
</dbReference>
<dbReference type="Gene3D" id="3.40.50.620">
    <property type="entry name" value="HUPs"/>
    <property type="match status" value="1"/>
</dbReference>
<dbReference type="Proteomes" id="UP000199516">
    <property type="component" value="Unassembled WGS sequence"/>
</dbReference>
<dbReference type="GO" id="GO:0005737">
    <property type="term" value="C:cytoplasm"/>
    <property type="evidence" value="ECO:0007669"/>
    <property type="project" value="UniProtKB-SubCell"/>
</dbReference>
<dbReference type="InterPro" id="IPR006015">
    <property type="entry name" value="Universal_stress_UspA"/>
</dbReference>
<evidence type="ECO:0000313" key="5">
    <source>
        <dbReference type="Proteomes" id="UP000199516"/>
    </source>
</evidence>
<reference evidence="4 5" key="1">
    <citation type="submission" date="2016-10" db="EMBL/GenBank/DDBJ databases">
        <authorList>
            <person name="de Groot N.N."/>
        </authorList>
    </citation>
    <scope>NUCLEOTIDE SEQUENCE [LARGE SCALE GENOMIC DNA]</scope>
    <source>
        <strain evidence="4 5">DSM 23995</strain>
    </source>
</reference>
<dbReference type="RefSeq" id="WP_322787605.1">
    <property type="nucleotide sequence ID" value="NZ_FONT01000003.1"/>
</dbReference>
<organism evidence="4 5">
    <name type="scientific">Alteribacillus iranensis</name>
    <dbReference type="NCBI Taxonomy" id="930128"/>
    <lineage>
        <taxon>Bacteria</taxon>
        <taxon>Bacillati</taxon>
        <taxon>Bacillota</taxon>
        <taxon>Bacilli</taxon>
        <taxon>Bacillales</taxon>
        <taxon>Bacillaceae</taxon>
        <taxon>Alteribacillus</taxon>
    </lineage>
</organism>
<sequence length="148" mass="16142">MPHYKNILVGIDGSDEAKHAFQKAVDLAVDDQAHLIIAHVIDTRTYATIAQYDRTIVERAGKHANVLLDTYKEEAEKAGIKQVTTLVEHGSPKHVIPKELAVKFDADVIVVGATGLNAVERLLIGSVSSAIARYAPCDVVLVRNQQSY</sequence>
<accession>A0A1I2D4T7</accession>
<proteinExistence type="inferred from homology"/>
<gene>
    <name evidence="4" type="ORF">SAMN05192532_103384</name>
</gene>
<feature type="domain" description="UspA" evidence="3">
    <location>
        <begin position="4"/>
        <end position="143"/>
    </location>
</feature>
<protein>
    <recommendedName>
        <fullName evidence="2">Universal stress protein</fullName>
    </recommendedName>
</protein>
<dbReference type="Pfam" id="PF00582">
    <property type="entry name" value="Usp"/>
    <property type="match status" value="1"/>
</dbReference>
<dbReference type="PANTHER" id="PTHR46268">
    <property type="entry name" value="STRESS RESPONSE PROTEIN NHAX"/>
    <property type="match status" value="1"/>
</dbReference>
<keyword evidence="2" id="KW-0963">Cytoplasm</keyword>
<evidence type="ECO:0000256" key="1">
    <source>
        <dbReference type="ARBA" id="ARBA00008791"/>
    </source>
</evidence>
<evidence type="ECO:0000259" key="3">
    <source>
        <dbReference type="Pfam" id="PF00582"/>
    </source>
</evidence>
<dbReference type="STRING" id="930128.SAMN05192532_103384"/>
<evidence type="ECO:0000256" key="2">
    <source>
        <dbReference type="PIRNR" id="PIRNR006276"/>
    </source>
</evidence>
<dbReference type="CDD" id="cd00293">
    <property type="entry name" value="USP-like"/>
    <property type="match status" value="1"/>
</dbReference>
<evidence type="ECO:0000313" key="4">
    <source>
        <dbReference type="EMBL" id="SFE75073.1"/>
    </source>
</evidence>
<dbReference type="PIRSF" id="PIRSF006276">
    <property type="entry name" value="UspA"/>
    <property type="match status" value="1"/>
</dbReference>
<dbReference type="PRINTS" id="PR01438">
    <property type="entry name" value="UNVRSLSTRESS"/>
</dbReference>
<dbReference type="PANTHER" id="PTHR46268:SF6">
    <property type="entry name" value="UNIVERSAL STRESS PROTEIN UP12"/>
    <property type="match status" value="1"/>
</dbReference>
<name>A0A1I2D4T7_9BACI</name>
<dbReference type="AlphaFoldDB" id="A0A1I2D4T7"/>
<comment type="similarity">
    <text evidence="1 2">Belongs to the universal stress protein A family.</text>
</comment>
<dbReference type="EMBL" id="FONT01000003">
    <property type="protein sequence ID" value="SFE75073.1"/>
    <property type="molecule type" value="Genomic_DNA"/>
</dbReference>
<dbReference type="InterPro" id="IPR006016">
    <property type="entry name" value="UspA"/>
</dbReference>
<comment type="subcellular location">
    <subcellularLocation>
        <location evidence="2">Cytoplasm</location>
    </subcellularLocation>
</comment>
<keyword evidence="5" id="KW-1185">Reference proteome</keyword>
<dbReference type="SUPFAM" id="SSF52402">
    <property type="entry name" value="Adenine nucleotide alpha hydrolases-like"/>
    <property type="match status" value="1"/>
</dbReference>